<evidence type="ECO:0000256" key="1">
    <source>
        <dbReference type="SAM" id="MobiDB-lite"/>
    </source>
</evidence>
<name>A0A1I5IEX4_9FIRM</name>
<sequence>MESNYSNTDKDNDANKKEPRTEFVSFNDSNYVNINNASKFGVKNKRKYVSGDISRSSANHRFTPLGEEDKNDNP</sequence>
<reference evidence="2 3" key="1">
    <citation type="submission" date="2016-10" db="EMBL/GenBank/DDBJ databases">
        <authorList>
            <person name="de Groot N.N."/>
        </authorList>
    </citation>
    <scope>NUCLEOTIDE SEQUENCE [LARGE SCALE GENOMIC DNA]</scope>
    <source>
        <strain evidence="2 3">DSM 1283</strain>
    </source>
</reference>
<keyword evidence="3" id="KW-1185">Reference proteome</keyword>
<dbReference type="EMBL" id="FOWD01000043">
    <property type="protein sequence ID" value="SFO58631.1"/>
    <property type="molecule type" value="Genomic_DNA"/>
</dbReference>
<accession>A0A1I5IEX4</accession>
<protein>
    <submittedName>
        <fullName evidence="2">Uncharacterized protein</fullName>
    </submittedName>
</protein>
<feature type="compositionally biased region" description="Basic and acidic residues" evidence="1">
    <location>
        <begin position="8"/>
        <end position="21"/>
    </location>
</feature>
<evidence type="ECO:0000313" key="2">
    <source>
        <dbReference type="EMBL" id="SFO58631.1"/>
    </source>
</evidence>
<dbReference type="AlphaFoldDB" id="A0A1I5IEX4"/>
<evidence type="ECO:0000313" key="3">
    <source>
        <dbReference type="Proteomes" id="UP000198806"/>
    </source>
</evidence>
<gene>
    <name evidence="2" type="ORF">SAMN04489757_14312</name>
</gene>
<organism evidence="2 3">
    <name type="scientific">Anaerocolumna aminovalerica</name>
    <dbReference type="NCBI Taxonomy" id="1527"/>
    <lineage>
        <taxon>Bacteria</taxon>
        <taxon>Bacillati</taxon>
        <taxon>Bacillota</taxon>
        <taxon>Clostridia</taxon>
        <taxon>Lachnospirales</taxon>
        <taxon>Lachnospiraceae</taxon>
        <taxon>Anaerocolumna</taxon>
    </lineage>
</organism>
<dbReference type="RefSeq" id="WP_091688388.1">
    <property type="nucleotide sequence ID" value="NZ_BAABFM010000045.1"/>
</dbReference>
<feature type="region of interest" description="Disordered" evidence="1">
    <location>
        <begin position="52"/>
        <end position="74"/>
    </location>
</feature>
<dbReference type="STRING" id="1527.SAMN04489757_14312"/>
<proteinExistence type="predicted"/>
<feature type="region of interest" description="Disordered" evidence="1">
    <location>
        <begin position="1"/>
        <end position="22"/>
    </location>
</feature>
<dbReference type="Proteomes" id="UP000198806">
    <property type="component" value="Unassembled WGS sequence"/>
</dbReference>